<feature type="transmembrane region" description="Helical" evidence="1">
    <location>
        <begin position="163"/>
        <end position="184"/>
    </location>
</feature>
<keyword evidence="1" id="KW-1133">Transmembrane helix</keyword>
<organism evidence="2 3">
    <name type="scientific">Streptohalobacillus salinus</name>
    <dbReference type="NCBI Taxonomy" id="621096"/>
    <lineage>
        <taxon>Bacteria</taxon>
        <taxon>Bacillati</taxon>
        <taxon>Bacillota</taxon>
        <taxon>Bacilli</taxon>
        <taxon>Bacillales</taxon>
        <taxon>Bacillaceae</taxon>
        <taxon>Streptohalobacillus</taxon>
    </lineage>
</organism>
<feature type="transmembrane region" description="Helical" evidence="1">
    <location>
        <begin position="44"/>
        <end position="60"/>
    </location>
</feature>
<keyword evidence="3" id="KW-1185">Reference proteome</keyword>
<reference evidence="2 3" key="1">
    <citation type="submission" date="2018-05" db="EMBL/GenBank/DDBJ databases">
        <title>Genomic Encyclopedia of Type Strains, Phase IV (KMG-IV): sequencing the most valuable type-strain genomes for metagenomic binning, comparative biology and taxonomic classification.</title>
        <authorList>
            <person name="Goeker M."/>
        </authorList>
    </citation>
    <scope>NUCLEOTIDE SEQUENCE [LARGE SCALE GENOMIC DNA]</scope>
    <source>
        <strain evidence="2 3">DSM 22440</strain>
    </source>
</reference>
<proteinExistence type="predicted"/>
<accession>A0A2V3VZG3</accession>
<evidence type="ECO:0000256" key="1">
    <source>
        <dbReference type="SAM" id="Phobius"/>
    </source>
</evidence>
<feature type="transmembrane region" description="Helical" evidence="1">
    <location>
        <begin position="18"/>
        <end position="38"/>
    </location>
</feature>
<name>A0A2V3VZG3_9BACI</name>
<keyword evidence="1" id="KW-0812">Transmembrane</keyword>
<dbReference type="Proteomes" id="UP000247922">
    <property type="component" value="Unassembled WGS sequence"/>
</dbReference>
<gene>
    <name evidence="2" type="ORF">DES38_11710</name>
</gene>
<feature type="transmembrane region" description="Helical" evidence="1">
    <location>
        <begin position="138"/>
        <end position="157"/>
    </location>
</feature>
<dbReference type="RefSeq" id="WP_110252132.1">
    <property type="nucleotide sequence ID" value="NZ_QJJR01000017.1"/>
</dbReference>
<keyword evidence="1" id="KW-0472">Membrane</keyword>
<protein>
    <submittedName>
        <fullName evidence="2">Uncharacterized protein</fullName>
    </submittedName>
</protein>
<evidence type="ECO:0000313" key="2">
    <source>
        <dbReference type="EMBL" id="PXW87172.1"/>
    </source>
</evidence>
<dbReference type="EMBL" id="QJJR01000017">
    <property type="protein sequence ID" value="PXW87172.1"/>
    <property type="molecule type" value="Genomic_DNA"/>
</dbReference>
<evidence type="ECO:0000313" key="3">
    <source>
        <dbReference type="Proteomes" id="UP000247922"/>
    </source>
</evidence>
<dbReference type="AlphaFoldDB" id="A0A2V3VZG3"/>
<comment type="caution">
    <text evidence="2">The sequence shown here is derived from an EMBL/GenBank/DDBJ whole genome shotgun (WGS) entry which is preliminary data.</text>
</comment>
<sequence>MYNKGNVNVTYSSKSGQVLLAIFLSTLIIIIIDNTATITLTPTRAIWGMATVNLFFIRLFHASNFQLKYTTEQTIHNETQAHHERAQPLKNTDTRALAELNRLYFQAKTTFKNKQVDAMSVMEDYFYFSHKSKQWQRVIRLGQAFFYLAISISIFVLSTSNQLFIVSLLTLAIVLNIEGVIHAYKTDKQAQIYKQKIDVLYKKKYSAILDYNLQ</sequence>